<proteinExistence type="inferred from homology"/>
<protein>
    <recommendedName>
        <fullName evidence="5">RBR-type E3 ubiquitin transferase</fullName>
        <ecNumber evidence="5">2.3.2.31</ecNumber>
    </recommendedName>
</protein>
<evidence type="ECO:0000256" key="10">
    <source>
        <dbReference type="ARBA" id="ARBA00022786"/>
    </source>
</evidence>
<organism evidence="15 16">
    <name type="scientific">Castilleja foliolosa</name>
    <dbReference type="NCBI Taxonomy" id="1961234"/>
    <lineage>
        <taxon>Eukaryota</taxon>
        <taxon>Viridiplantae</taxon>
        <taxon>Streptophyta</taxon>
        <taxon>Embryophyta</taxon>
        <taxon>Tracheophyta</taxon>
        <taxon>Spermatophyta</taxon>
        <taxon>Magnoliopsida</taxon>
        <taxon>eudicotyledons</taxon>
        <taxon>Gunneridae</taxon>
        <taxon>Pentapetalae</taxon>
        <taxon>asterids</taxon>
        <taxon>lamiids</taxon>
        <taxon>Lamiales</taxon>
        <taxon>Orobanchaceae</taxon>
        <taxon>Pedicularideae</taxon>
        <taxon>Castillejinae</taxon>
        <taxon>Castilleja</taxon>
    </lineage>
</organism>
<dbReference type="InterPro" id="IPR001841">
    <property type="entry name" value="Znf_RING"/>
</dbReference>
<keyword evidence="10" id="KW-0833">Ubl conjugation pathway</keyword>
<reference evidence="16" key="1">
    <citation type="journal article" date="2024" name="IScience">
        <title>Strigolactones Initiate the Formation of Haustorium-like Structures in Castilleja.</title>
        <authorList>
            <person name="Buerger M."/>
            <person name="Peterson D."/>
            <person name="Chory J."/>
        </authorList>
    </citation>
    <scope>NUCLEOTIDE SEQUENCE [LARGE SCALE GENOMIC DNA]</scope>
</reference>
<dbReference type="GO" id="GO:0061630">
    <property type="term" value="F:ubiquitin protein ligase activity"/>
    <property type="evidence" value="ECO:0007669"/>
    <property type="project" value="UniProtKB-EC"/>
</dbReference>
<dbReference type="SMART" id="SM00647">
    <property type="entry name" value="IBR"/>
    <property type="match status" value="1"/>
</dbReference>
<comment type="function">
    <text evidence="3">Might act as an E3 ubiquitin-protein ligase, or as part of E3 complex, which accepts ubiquitin from specific E2 ubiquitin-conjugating enzymes and then transfers it to substrates.</text>
</comment>
<dbReference type="Proteomes" id="UP001632038">
    <property type="component" value="Unassembled WGS sequence"/>
</dbReference>
<dbReference type="InterPro" id="IPR018957">
    <property type="entry name" value="Znf_C3HC4_RING-type"/>
</dbReference>
<evidence type="ECO:0000256" key="11">
    <source>
        <dbReference type="ARBA" id="ARBA00022833"/>
    </source>
</evidence>
<keyword evidence="16" id="KW-1185">Reference proteome</keyword>
<evidence type="ECO:0000256" key="12">
    <source>
        <dbReference type="PROSITE-ProRule" id="PRU00175"/>
    </source>
</evidence>
<feature type="domain" description="RING-type" evidence="13">
    <location>
        <begin position="95"/>
        <end position="141"/>
    </location>
</feature>
<dbReference type="Pfam" id="PF00097">
    <property type="entry name" value="zf-C3HC4"/>
    <property type="match status" value="1"/>
</dbReference>
<dbReference type="Gene3D" id="3.30.40.10">
    <property type="entry name" value="Zinc/RING finger domain, C3HC4 (zinc finger)"/>
    <property type="match status" value="1"/>
</dbReference>
<dbReference type="CDD" id="cd22582">
    <property type="entry name" value="BRcat_RBR_unk"/>
    <property type="match status" value="1"/>
</dbReference>
<keyword evidence="9 12" id="KW-0863">Zinc-finger</keyword>
<evidence type="ECO:0000256" key="1">
    <source>
        <dbReference type="ARBA" id="ARBA00001798"/>
    </source>
</evidence>
<evidence type="ECO:0000256" key="4">
    <source>
        <dbReference type="ARBA" id="ARBA00005884"/>
    </source>
</evidence>
<comment type="caution">
    <text evidence="15">The sequence shown here is derived from an EMBL/GenBank/DDBJ whole genome shotgun (WGS) entry which is preliminary data.</text>
</comment>
<dbReference type="EMBL" id="JAVIJP010000054">
    <property type="protein sequence ID" value="KAL3623560.1"/>
    <property type="molecule type" value="Genomic_DNA"/>
</dbReference>
<comment type="cofactor">
    <cofactor evidence="2">
        <name>Zn(2+)</name>
        <dbReference type="ChEBI" id="CHEBI:29105"/>
    </cofactor>
</comment>
<dbReference type="Gene3D" id="1.20.120.1750">
    <property type="match status" value="1"/>
</dbReference>
<sequence length="292" mass="33832">MAPKVLEIINIDDDYDDEISIIYSTTPFSSFKNRAAISVEDYHPLEHKRKFDDDDDVKFLYSFPKTQKKLFKGECSNSKTEHNTKLKIVPLTFICEICTDEKPKNAIFRVLGCRHFYCSECMKKYVASKLQDNVIAINCPVSDCKGSLEPQHCTSILPKQVFDRWSDTLCEAVILATEKFYCPFKDCSALLVDDKNGLNDEVIVESECPECNRLFCVQCKVAWHAGINCSEFQKLNKDERTNEDIKLMNLAKRKKWMRCPGCRIYIQKNRGCAHMLCRCGCNFIYDYKYSEL</sequence>
<dbReference type="SUPFAM" id="SSF57850">
    <property type="entry name" value="RING/U-box"/>
    <property type="match status" value="3"/>
</dbReference>
<evidence type="ECO:0000256" key="9">
    <source>
        <dbReference type="ARBA" id="ARBA00022771"/>
    </source>
</evidence>
<evidence type="ECO:0000313" key="16">
    <source>
        <dbReference type="Proteomes" id="UP001632038"/>
    </source>
</evidence>
<dbReference type="FunFam" id="3.30.40.10:FF:000230">
    <property type="entry name" value="RBR-type E3 ubiquitin transferase"/>
    <property type="match status" value="1"/>
</dbReference>
<keyword evidence="6" id="KW-0808">Transferase</keyword>
<gene>
    <name evidence="15" type="ORF">CASFOL_032376</name>
</gene>
<evidence type="ECO:0000313" key="15">
    <source>
        <dbReference type="EMBL" id="KAL3623560.1"/>
    </source>
</evidence>
<evidence type="ECO:0000256" key="3">
    <source>
        <dbReference type="ARBA" id="ARBA00003976"/>
    </source>
</evidence>
<evidence type="ECO:0000256" key="5">
    <source>
        <dbReference type="ARBA" id="ARBA00012251"/>
    </source>
</evidence>
<dbReference type="InterPro" id="IPR044066">
    <property type="entry name" value="TRIAD_supradom"/>
</dbReference>
<keyword evidence="8" id="KW-0677">Repeat</keyword>
<evidence type="ECO:0000256" key="7">
    <source>
        <dbReference type="ARBA" id="ARBA00022723"/>
    </source>
</evidence>
<dbReference type="AlphaFoldDB" id="A0ABD3C3X1"/>
<dbReference type="InterPro" id="IPR017907">
    <property type="entry name" value="Znf_RING_CS"/>
</dbReference>
<evidence type="ECO:0000256" key="6">
    <source>
        <dbReference type="ARBA" id="ARBA00022679"/>
    </source>
</evidence>
<dbReference type="InterPro" id="IPR031127">
    <property type="entry name" value="E3_UB_ligase_RBR"/>
</dbReference>
<dbReference type="PROSITE" id="PS00518">
    <property type="entry name" value="ZF_RING_1"/>
    <property type="match status" value="1"/>
</dbReference>
<feature type="domain" description="RING-type" evidence="14">
    <location>
        <begin position="91"/>
        <end position="292"/>
    </location>
</feature>
<evidence type="ECO:0000256" key="8">
    <source>
        <dbReference type="ARBA" id="ARBA00022737"/>
    </source>
</evidence>
<dbReference type="PANTHER" id="PTHR11685">
    <property type="entry name" value="RBR FAMILY RING FINGER AND IBR DOMAIN-CONTAINING"/>
    <property type="match status" value="1"/>
</dbReference>
<dbReference type="PROSITE" id="PS51873">
    <property type="entry name" value="TRIAD"/>
    <property type="match status" value="1"/>
</dbReference>
<dbReference type="InterPro" id="IPR013083">
    <property type="entry name" value="Znf_RING/FYVE/PHD"/>
</dbReference>
<keyword evidence="11" id="KW-0862">Zinc</keyword>
<dbReference type="EC" id="2.3.2.31" evidence="5"/>
<dbReference type="PROSITE" id="PS50089">
    <property type="entry name" value="ZF_RING_2"/>
    <property type="match status" value="1"/>
</dbReference>
<comment type="catalytic activity">
    <reaction evidence="1">
        <text>[E2 ubiquitin-conjugating enzyme]-S-ubiquitinyl-L-cysteine + [acceptor protein]-L-lysine = [E2 ubiquitin-conjugating enzyme]-L-cysteine + [acceptor protein]-N(6)-ubiquitinyl-L-lysine.</text>
        <dbReference type="EC" id="2.3.2.31"/>
    </reaction>
</comment>
<evidence type="ECO:0000259" key="14">
    <source>
        <dbReference type="PROSITE" id="PS51873"/>
    </source>
</evidence>
<dbReference type="GO" id="GO:0008270">
    <property type="term" value="F:zinc ion binding"/>
    <property type="evidence" value="ECO:0007669"/>
    <property type="project" value="UniProtKB-KW"/>
</dbReference>
<keyword evidence="7" id="KW-0479">Metal-binding</keyword>
<name>A0ABD3C3X1_9LAMI</name>
<evidence type="ECO:0000259" key="13">
    <source>
        <dbReference type="PROSITE" id="PS50089"/>
    </source>
</evidence>
<dbReference type="SMART" id="SM00184">
    <property type="entry name" value="RING"/>
    <property type="match status" value="1"/>
</dbReference>
<dbReference type="Pfam" id="PF01485">
    <property type="entry name" value="IBR"/>
    <property type="match status" value="1"/>
</dbReference>
<dbReference type="InterPro" id="IPR002867">
    <property type="entry name" value="IBR_dom"/>
</dbReference>
<accession>A0ABD3C3X1</accession>
<evidence type="ECO:0000256" key="2">
    <source>
        <dbReference type="ARBA" id="ARBA00001947"/>
    </source>
</evidence>
<comment type="similarity">
    <text evidence="4">Belongs to the RBR family. Ariadne subfamily.</text>
</comment>